<organism evidence="1 2">
    <name type="scientific">[Eubacterium] siraeum</name>
    <dbReference type="NCBI Taxonomy" id="39492"/>
    <lineage>
        <taxon>Bacteria</taxon>
        <taxon>Bacillati</taxon>
        <taxon>Bacillota</taxon>
        <taxon>Clostridia</taxon>
        <taxon>Eubacteriales</taxon>
        <taxon>Oscillospiraceae</taxon>
        <taxon>Oscillospiraceae incertae sedis</taxon>
    </lineage>
</organism>
<accession>A0AAW6CZ25</accession>
<reference evidence="1" key="1">
    <citation type="submission" date="2023-01" db="EMBL/GenBank/DDBJ databases">
        <title>Human gut microbiome strain richness.</title>
        <authorList>
            <person name="Chen-Liaw A."/>
        </authorList>
    </citation>
    <scope>NUCLEOTIDE SEQUENCE</scope>
    <source>
        <strain evidence="1">1001283st1_G1_1001283B150217_161031</strain>
    </source>
</reference>
<protein>
    <submittedName>
        <fullName evidence="1">Uncharacterized protein</fullName>
    </submittedName>
</protein>
<evidence type="ECO:0000313" key="2">
    <source>
        <dbReference type="Proteomes" id="UP001210809"/>
    </source>
</evidence>
<dbReference type="EMBL" id="JAQLXW010000006">
    <property type="protein sequence ID" value="MDB8003594.1"/>
    <property type="molecule type" value="Genomic_DNA"/>
</dbReference>
<dbReference type="AlphaFoldDB" id="A0AAW6CZ25"/>
<sequence>MGRKSEKLAILKYFFNNFRPEWHQDTLSSEIDESFSTDFSISCKILRRNNFRTLNRKNHNIYAQAREECEEKLAEMIAEVKAQIKAEKEKMTG</sequence>
<dbReference type="Proteomes" id="UP001210809">
    <property type="component" value="Unassembled WGS sequence"/>
</dbReference>
<proteinExistence type="predicted"/>
<evidence type="ECO:0000313" key="1">
    <source>
        <dbReference type="EMBL" id="MDB8003594.1"/>
    </source>
</evidence>
<name>A0AAW6CZ25_9FIRM</name>
<comment type="caution">
    <text evidence="1">The sequence shown here is derived from an EMBL/GenBank/DDBJ whole genome shotgun (WGS) entry which is preliminary data.</text>
</comment>
<gene>
    <name evidence="1" type="ORF">PNE09_05865</name>
</gene>